<organism evidence="6 7">
    <name type="scientific">Polysphondylium violaceum</name>
    <dbReference type="NCBI Taxonomy" id="133409"/>
    <lineage>
        <taxon>Eukaryota</taxon>
        <taxon>Amoebozoa</taxon>
        <taxon>Evosea</taxon>
        <taxon>Eumycetozoa</taxon>
        <taxon>Dictyostelia</taxon>
        <taxon>Dictyosteliales</taxon>
        <taxon>Dictyosteliaceae</taxon>
        <taxon>Polysphondylium</taxon>
    </lineage>
</organism>
<feature type="domain" description="Release factor glutamine methyltransferase N-terminal" evidence="5">
    <location>
        <begin position="39"/>
        <end position="113"/>
    </location>
</feature>
<dbReference type="Pfam" id="PF17827">
    <property type="entry name" value="PrmC_N"/>
    <property type="match status" value="1"/>
</dbReference>
<evidence type="ECO:0000259" key="4">
    <source>
        <dbReference type="Pfam" id="PF13847"/>
    </source>
</evidence>
<dbReference type="InterPro" id="IPR002052">
    <property type="entry name" value="DNA_methylase_N6_adenine_CS"/>
</dbReference>
<keyword evidence="7" id="KW-1185">Reference proteome</keyword>
<reference evidence="6" key="1">
    <citation type="submission" date="2020-01" db="EMBL/GenBank/DDBJ databases">
        <title>Development of genomics and gene disruption for Polysphondylium violaceum indicates a role for the polyketide synthase stlB in stalk morphogenesis.</title>
        <authorList>
            <person name="Narita B."/>
            <person name="Kawabe Y."/>
            <person name="Kin K."/>
            <person name="Saito T."/>
            <person name="Gibbs R."/>
            <person name="Kuspa A."/>
            <person name="Muzny D."/>
            <person name="Queller D."/>
            <person name="Richards S."/>
            <person name="Strassman J."/>
            <person name="Sucgang R."/>
            <person name="Worley K."/>
            <person name="Schaap P."/>
        </authorList>
    </citation>
    <scope>NUCLEOTIDE SEQUENCE</scope>
    <source>
        <strain evidence="6">QSvi11</strain>
    </source>
</reference>
<comment type="caution">
    <text evidence="6">The sequence shown here is derived from an EMBL/GenBank/DDBJ whole genome shotgun (WGS) entry which is preliminary data.</text>
</comment>
<dbReference type="PROSITE" id="PS00092">
    <property type="entry name" value="N6_MTASE"/>
    <property type="match status" value="1"/>
</dbReference>
<dbReference type="InterPro" id="IPR025714">
    <property type="entry name" value="Methyltranfer_dom"/>
</dbReference>
<name>A0A8J4PKZ7_9MYCE</name>
<keyword evidence="3" id="KW-0949">S-adenosyl-L-methionine</keyword>
<dbReference type="InterPro" id="IPR040758">
    <property type="entry name" value="PrmC_N"/>
</dbReference>
<keyword evidence="1" id="KW-0489">Methyltransferase</keyword>
<dbReference type="InterPro" id="IPR050320">
    <property type="entry name" value="N5-glutamine_MTase"/>
</dbReference>
<dbReference type="Pfam" id="PF13847">
    <property type="entry name" value="Methyltransf_31"/>
    <property type="match status" value="1"/>
</dbReference>
<dbReference type="NCBIfam" id="TIGR00536">
    <property type="entry name" value="hemK_fam"/>
    <property type="match status" value="1"/>
</dbReference>
<gene>
    <name evidence="6" type="ORF">CYY_008914</name>
</gene>
<accession>A0A8J4PKZ7</accession>
<dbReference type="PANTHER" id="PTHR18895:SF74">
    <property type="entry name" value="MTRF1L RELEASE FACTOR GLUTAMINE METHYLTRANSFERASE"/>
    <property type="match status" value="1"/>
</dbReference>
<dbReference type="InterPro" id="IPR029063">
    <property type="entry name" value="SAM-dependent_MTases_sf"/>
</dbReference>
<dbReference type="InterPro" id="IPR004556">
    <property type="entry name" value="HemK-like"/>
</dbReference>
<dbReference type="PANTHER" id="PTHR18895">
    <property type="entry name" value="HEMK METHYLTRANSFERASE"/>
    <property type="match status" value="1"/>
</dbReference>
<evidence type="ECO:0008006" key="8">
    <source>
        <dbReference type="Google" id="ProtNLM"/>
    </source>
</evidence>
<sequence>MFFSKNQRVKKSFIKILVNHFTSSSSSINNKSLKIKDVLKETRDKLNTCSNKSIVDSSDLDSRLLVSDLLGFQDSKSILLLNRKQEIDSQQYEKLQSFINKRLQSEPISYILGYKYFWKHKFNCNSSTLIPRPDSEILIETILELKNEIDIKRVLDLGTGTGCLLLSVLDEIKDSQGFGIDQSNDALDVAKQNSIDLQLSTRSTFINANWNDINQFPVLEPFDIIISNPPYISFDEYNTLNDTVKKFEPKSALIAKENGLQDYRIIGSLIRSRKLLNPNGFIVFEIGKDQHLDIENIMKDFGFTLYLSKKDLSGIIRCLIFK</sequence>
<dbReference type="Proteomes" id="UP000695562">
    <property type="component" value="Unassembled WGS sequence"/>
</dbReference>
<evidence type="ECO:0000256" key="1">
    <source>
        <dbReference type="ARBA" id="ARBA00022603"/>
    </source>
</evidence>
<dbReference type="GO" id="GO:0003676">
    <property type="term" value="F:nucleic acid binding"/>
    <property type="evidence" value="ECO:0007669"/>
    <property type="project" value="InterPro"/>
</dbReference>
<dbReference type="Gene3D" id="1.10.8.10">
    <property type="entry name" value="DNA helicase RuvA subunit, C-terminal domain"/>
    <property type="match status" value="1"/>
</dbReference>
<evidence type="ECO:0000313" key="7">
    <source>
        <dbReference type="Proteomes" id="UP000695562"/>
    </source>
</evidence>
<evidence type="ECO:0000313" key="6">
    <source>
        <dbReference type="EMBL" id="KAF2069762.1"/>
    </source>
</evidence>
<dbReference type="CDD" id="cd02440">
    <property type="entry name" value="AdoMet_MTases"/>
    <property type="match status" value="1"/>
</dbReference>
<dbReference type="EMBL" id="AJWJ01000598">
    <property type="protein sequence ID" value="KAF2069762.1"/>
    <property type="molecule type" value="Genomic_DNA"/>
</dbReference>
<keyword evidence="2" id="KW-0808">Transferase</keyword>
<dbReference type="AlphaFoldDB" id="A0A8J4PKZ7"/>
<feature type="domain" description="Methyltransferase" evidence="4">
    <location>
        <begin position="152"/>
        <end position="285"/>
    </location>
</feature>
<protein>
    <recommendedName>
        <fullName evidence="8">Peptide chain release factor N(5)-glutamine methyltransferase</fullName>
    </recommendedName>
</protein>
<dbReference type="SUPFAM" id="SSF53335">
    <property type="entry name" value="S-adenosyl-L-methionine-dependent methyltransferases"/>
    <property type="match status" value="1"/>
</dbReference>
<dbReference type="GO" id="GO:0008276">
    <property type="term" value="F:protein methyltransferase activity"/>
    <property type="evidence" value="ECO:0007669"/>
    <property type="project" value="InterPro"/>
</dbReference>
<evidence type="ECO:0000256" key="2">
    <source>
        <dbReference type="ARBA" id="ARBA00022679"/>
    </source>
</evidence>
<dbReference type="OrthoDB" id="269872at2759"/>
<evidence type="ECO:0000256" key="3">
    <source>
        <dbReference type="ARBA" id="ARBA00022691"/>
    </source>
</evidence>
<dbReference type="GO" id="GO:0005739">
    <property type="term" value="C:mitochondrion"/>
    <property type="evidence" value="ECO:0007669"/>
    <property type="project" value="TreeGrafter"/>
</dbReference>
<dbReference type="GO" id="GO:0032259">
    <property type="term" value="P:methylation"/>
    <property type="evidence" value="ECO:0007669"/>
    <property type="project" value="UniProtKB-KW"/>
</dbReference>
<evidence type="ECO:0000259" key="5">
    <source>
        <dbReference type="Pfam" id="PF17827"/>
    </source>
</evidence>
<dbReference type="InterPro" id="IPR019874">
    <property type="entry name" value="RF_methyltr_PrmC"/>
</dbReference>
<dbReference type="NCBIfam" id="TIGR03534">
    <property type="entry name" value="RF_mod_PrmC"/>
    <property type="match status" value="1"/>
</dbReference>
<dbReference type="Gene3D" id="3.40.50.150">
    <property type="entry name" value="Vaccinia Virus protein VP39"/>
    <property type="match status" value="1"/>
</dbReference>
<proteinExistence type="predicted"/>